<sequence length="999" mass="115321">MYLNCHTYYSLRFGTFSEVELLALAQQNHVTQLVLTDINNTSAGLNFVRKAPEFAIKPILGIDFRNGTQPCFIGIAQNNEGYLELNAFLSRHLHDGSKIPDRAPNFKNAFVVYPFEQVLLNELDNFQEHEFVGISIKDLRRLPFSKLASLTNKLVVQQPVTFRNKQDFNAHRLLRAIDNNVLLSKLPKEEEANEEEKMYPVQNLAAVFSEFPFILENTEKLLNKCCIHFDFSKDRKPQNLKTYSGSVEEDEQLLEKLCAEGLPYRYERVNDSIKSRLNKELALIKKMGFVSYFLINWDIVSEARRNGFFYVGRGSGANSIVAYLLRITDVDPMELNLYFERFINLYRANPPDFDIDFSWKDRPAMTAYIFKRFEHVALLGTYVTFKERGVIRELGKVFGLPPQDIDFLLTGRYRLEQLDHVSKLVIKYGSLLKGKPNYLSIHAGGILISDKPLHWFSATYLPPKGFPTTQYDMVIAEDVGLYKFDILGQRGLGKIKEALEIVAYNQPEKYGAIDIHDIKGFKKDPVINNLIKTAQCMGCFYVESPAMRMLLQKLQVDNYLGLVAASSIIRPGVAKSGMMREYILRHRNKGRTKEKAHPIMLQIMPDTYGVMVYQEDVIKVAHHFAGLDLGEADVLRRGMSGKFRSRDEFQKVQDKFISNCRKKGYAESLISEIWNQVASFAGYAFAKGHSASYAVESYQSLFLRAYFPLEYMVAVLNNGGGFYRSEFYVHDARMMGATIHPPCVNKSMAVNRIYGTHIYLGMMYLRDLESRVMERILKERMLHGSFSSLEDFLDRVFIRMEQLSILIRIDAFRFTGTNKHELLWKAHLMLSKNDRLEHPKLFPPRHQKFQMPQLNTTALETAFEQLELLGFCLCSPFELLEEPPKNTNGQKDLQRYLNKHIDIYGYLVTVKNTSTNQGKRMHFATLVDQHGEVFDTVLFPPVAAKYYFRGKGIYRFYGKVVEEFGFLSIEVIKMKKENYVQDPRYADMRTSKKLFDSKK</sequence>
<feature type="domain" description="DNA polymerase helix-hairpin-helix motif" evidence="9">
    <location>
        <begin position="736"/>
        <end position="822"/>
    </location>
</feature>
<keyword evidence="3" id="KW-0548">Nucleotidyltransferase</keyword>
<dbReference type="Gene3D" id="3.20.20.140">
    <property type="entry name" value="Metal-dependent hydrolases"/>
    <property type="match status" value="2"/>
</dbReference>
<dbReference type="Pfam" id="PF17657">
    <property type="entry name" value="DNA_pol3_finger"/>
    <property type="match status" value="1"/>
</dbReference>
<dbReference type="InterPro" id="IPR029460">
    <property type="entry name" value="DNAPol_HHH"/>
</dbReference>
<proteinExistence type="predicted"/>
<evidence type="ECO:0000256" key="6">
    <source>
        <dbReference type="ARBA" id="ARBA00049244"/>
    </source>
</evidence>
<dbReference type="EMBL" id="JAFLND010000003">
    <property type="protein sequence ID" value="MBO0331275.1"/>
    <property type="molecule type" value="Genomic_DNA"/>
</dbReference>
<evidence type="ECO:0000259" key="10">
    <source>
        <dbReference type="Pfam" id="PF17657"/>
    </source>
</evidence>
<comment type="caution">
    <text evidence="11">The sequence shown here is derived from an EMBL/GenBank/DDBJ whole genome shotgun (WGS) entry which is preliminary data.</text>
</comment>
<keyword evidence="5" id="KW-0239">DNA-directed DNA polymerase</keyword>
<dbReference type="Pfam" id="PF14579">
    <property type="entry name" value="HHH_6"/>
    <property type="match status" value="1"/>
</dbReference>
<name>A0ABS3EYF0_9FLAO</name>
<reference evidence="11 12" key="1">
    <citation type="submission" date="2021-03" db="EMBL/GenBank/DDBJ databases">
        <title>Muricauda sp. CAU 1631 isolated from Incheon.</title>
        <authorList>
            <person name="Kim W."/>
        </authorList>
    </citation>
    <scope>NUCLEOTIDE SEQUENCE [LARGE SCALE GENOMIC DNA]</scope>
    <source>
        <strain evidence="11 12">CAU 1631</strain>
    </source>
</reference>
<dbReference type="PANTHER" id="PTHR32294">
    <property type="entry name" value="DNA POLYMERASE III SUBUNIT ALPHA"/>
    <property type="match status" value="1"/>
</dbReference>
<evidence type="ECO:0000313" key="11">
    <source>
        <dbReference type="EMBL" id="MBO0331275.1"/>
    </source>
</evidence>
<dbReference type="InterPro" id="IPR040982">
    <property type="entry name" value="DNA_pol3_finger"/>
</dbReference>
<organism evidence="11 12">
    <name type="scientific">[Muricauda] lutisoli</name>
    <dbReference type="NCBI Taxonomy" id="2816035"/>
    <lineage>
        <taxon>Bacteria</taxon>
        <taxon>Pseudomonadati</taxon>
        <taxon>Bacteroidota</taxon>
        <taxon>Flavobacteriia</taxon>
        <taxon>Flavobacteriales</taxon>
        <taxon>Flavobacteriaceae</taxon>
        <taxon>Allomuricauda</taxon>
    </lineage>
</organism>
<keyword evidence="2" id="KW-0808">Transferase</keyword>
<keyword evidence="4" id="KW-0235">DNA replication</keyword>
<dbReference type="RefSeq" id="WP_207071657.1">
    <property type="nucleotide sequence ID" value="NZ_JAFLND010000003.1"/>
</dbReference>
<feature type="domain" description="DNA polymerase III alpha subunit finger" evidence="10">
    <location>
        <begin position="494"/>
        <end position="664"/>
    </location>
</feature>
<feature type="domain" description="PHP" evidence="7">
    <location>
        <begin position="3"/>
        <end position="97"/>
    </location>
</feature>
<accession>A0ABS3EYF0</accession>
<dbReference type="InterPro" id="IPR011708">
    <property type="entry name" value="DNA_pol3_alpha_NTPase_dom"/>
</dbReference>
<dbReference type="InterPro" id="IPR004013">
    <property type="entry name" value="PHP_dom"/>
</dbReference>
<keyword evidence="12" id="KW-1185">Reference proteome</keyword>
<dbReference type="NCBIfam" id="TIGR00594">
    <property type="entry name" value="polc"/>
    <property type="match status" value="1"/>
</dbReference>
<evidence type="ECO:0000256" key="2">
    <source>
        <dbReference type="ARBA" id="ARBA00022679"/>
    </source>
</evidence>
<feature type="domain" description="Bacterial DNA polymerase III alpha subunit NTPase" evidence="8">
    <location>
        <begin position="253"/>
        <end position="488"/>
    </location>
</feature>
<evidence type="ECO:0000313" key="12">
    <source>
        <dbReference type="Proteomes" id="UP000664163"/>
    </source>
</evidence>
<dbReference type="Pfam" id="PF07733">
    <property type="entry name" value="DNA_pol3_alpha"/>
    <property type="match status" value="1"/>
</dbReference>
<evidence type="ECO:0000256" key="5">
    <source>
        <dbReference type="ARBA" id="ARBA00022932"/>
    </source>
</evidence>
<evidence type="ECO:0000256" key="4">
    <source>
        <dbReference type="ARBA" id="ARBA00022705"/>
    </source>
</evidence>
<evidence type="ECO:0000256" key="3">
    <source>
        <dbReference type="ARBA" id="ARBA00022695"/>
    </source>
</evidence>
<dbReference type="Pfam" id="PF02811">
    <property type="entry name" value="PHP"/>
    <property type="match status" value="1"/>
</dbReference>
<dbReference type="Proteomes" id="UP000664163">
    <property type="component" value="Unassembled WGS sequence"/>
</dbReference>
<dbReference type="CDD" id="cd04485">
    <property type="entry name" value="DnaE_OBF"/>
    <property type="match status" value="1"/>
</dbReference>
<comment type="catalytic activity">
    <reaction evidence="6">
        <text>DNA(n) + a 2'-deoxyribonucleoside 5'-triphosphate = DNA(n+1) + diphosphate</text>
        <dbReference type="Rhea" id="RHEA:22508"/>
        <dbReference type="Rhea" id="RHEA-COMP:17339"/>
        <dbReference type="Rhea" id="RHEA-COMP:17340"/>
        <dbReference type="ChEBI" id="CHEBI:33019"/>
        <dbReference type="ChEBI" id="CHEBI:61560"/>
        <dbReference type="ChEBI" id="CHEBI:173112"/>
        <dbReference type="EC" id="2.7.7.7"/>
    </reaction>
</comment>
<evidence type="ECO:0000259" key="7">
    <source>
        <dbReference type="Pfam" id="PF02811"/>
    </source>
</evidence>
<dbReference type="EC" id="2.7.7.7" evidence="1"/>
<protein>
    <recommendedName>
        <fullName evidence="1">DNA-directed DNA polymerase</fullName>
        <ecNumber evidence="1">2.7.7.7</ecNumber>
    </recommendedName>
</protein>
<gene>
    <name evidence="11" type="ORF">J0X13_11985</name>
</gene>
<evidence type="ECO:0000259" key="9">
    <source>
        <dbReference type="Pfam" id="PF14579"/>
    </source>
</evidence>
<dbReference type="InterPro" id="IPR004805">
    <property type="entry name" value="DnaE2/DnaE/PolC"/>
</dbReference>
<evidence type="ECO:0000256" key="1">
    <source>
        <dbReference type="ARBA" id="ARBA00012417"/>
    </source>
</evidence>
<dbReference type="Gene3D" id="1.10.150.870">
    <property type="match status" value="1"/>
</dbReference>
<evidence type="ECO:0000259" key="8">
    <source>
        <dbReference type="Pfam" id="PF07733"/>
    </source>
</evidence>